<feature type="transmembrane region" description="Helical" evidence="10">
    <location>
        <begin position="40"/>
        <end position="59"/>
    </location>
</feature>
<keyword evidence="10" id="KW-0472">Membrane</keyword>
<dbReference type="InterPro" id="IPR000014">
    <property type="entry name" value="PAS"/>
</dbReference>
<evidence type="ECO:0000259" key="12">
    <source>
        <dbReference type="PROSITE" id="PS50113"/>
    </source>
</evidence>
<dbReference type="InterPro" id="IPR005467">
    <property type="entry name" value="His_kinase_dom"/>
</dbReference>
<dbReference type="InterPro" id="IPR003661">
    <property type="entry name" value="HisK_dim/P_dom"/>
</dbReference>
<dbReference type="Pfam" id="PF08447">
    <property type="entry name" value="PAS_3"/>
    <property type="match status" value="1"/>
</dbReference>
<dbReference type="InterPro" id="IPR035965">
    <property type="entry name" value="PAS-like_dom_sf"/>
</dbReference>
<dbReference type="Gene3D" id="3.30.565.10">
    <property type="entry name" value="Histidine kinase-like ATPase, C-terminal domain"/>
    <property type="match status" value="1"/>
</dbReference>
<name>A0A4Y8ZMS8_9SPHN</name>
<keyword evidence="10" id="KW-1133">Transmembrane helix</keyword>
<protein>
    <recommendedName>
        <fullName evidence="2">histidine kinase</fullName>
        <ecNumber evidence="2">2.7.13.3</ecNumber>
    </recommendedName>
</protein>
<dbReference type="PANTHER" id="PTHR43065:SF10">
    <property type="entry name" value="PEROXIDE STRESS-ACTIVATED HISTIDINE KINASE MAK3"/>
    <property type="match status" value="1"/>
</dbReference>
<accession>A0A4Y8ZMS8</accession>
<dbReference type="CDD" id="cd12914">
    <property type="entry name" value="PDC1_DGC_like"/>
    <property type="match status" value="1"/>
</dbReference>
<evidence type="ECO:0000256" key="5">
    <source>
        <dbReference type="ARBA" id="ARBA00022741"/>
    </source>
</evidence>
<keyword evidence="3" id="KW-0597">Phosphoprotein</keyword>
<evidence type="ECO:0000313" key="14">
    <source>
        <dbReference type="Proteomes" id="UP000298213"/>
    </source>
</evidence>
<gene>
    <name evidence="13" type="ORF">E2493_20080</name>
</gene>
<dbReference type="InterPro" id="IPR000700">
    <property type="entry name" value="PAS-assoc_C"/>
</dbReference>
<dbReference type="InterPro" id="IPR036890">
    <property type="entry name" value="HATPase_C_sf"/>
</dbReference>
<dbReference type="PROSITE" id="PS50109">
    <property type="entry name" value="HIS_KIN"/>
    <property type="match status" value="1"/>
</dbReference>
<dbReference type="SMART" id="SM00388">
    <property type="entry name" value="HisKA"/>
    <property type="match status" value="1"/>
</dbReference>
<sequence>MALLHIAAGASLWDGGRMPLPTSQAPAQPAARKPRGPRGATVLIVCAALVIAAAAWIAAAVQIRFEHGVAERDAIAQTENRAMMLQQYVIRTLDTAAIATRHVAELQLTEAGRRLRGAPGRPALIRGPIPENHGFLGLSIVDARGDMVASTLADPGPTRNVRDHPAFRAHLARNDGRLFVSRPAFSRVFRRNVMWLSRRIDDARGRFAGVVAINIDPAQLTAIYEESAVQKSEVAWVVGLDGIVRARRTSADTTSGEDIGGSQMMALQPRAPRGSYVAEGPYDHQSRYVSQRRVPGYPLFVAYTVRRSEILAPVAAHARLFWLGAFLVTLVAAVLAASLVGALRRRERHAAELAAAKQRLEEAQRIGRIGDWQVDDATGVTRWSPQLFEMYGRDPALGPPGVAEFHGWLEPGALERHRAMAARVRATGEAESCELEILPPDGRVRHHLLSAVPTRDEQGRIVGLHGTTQDIGESKRIEALQAEVAHLSRVDAMNAMASTLAHELNQPLAAASSYLAAGRRMILDPARERAEGADLVERAGGQVILAGEIIRRVRAMVAREPTRLAPVALDAILDDVRALLPAIDPARRVEIDCDFDPAASIVVGDRIQIQQVLMNLLRNAVQAVAGIPRPAVLVRSAPGDDGQVRISVEDNGPGFPPDGDPPFSAFASATPGGLGLGLSISRTIVESHGGRIWAGNNEAGGGRVSFTLPAPPAAAPPSAQAPRPAG</sequence>
<dbReference type="Pfam" id="PF02518">
    <property type="entry name" value="HATPase_c"/>
    <property type="match status" value="1"/>
</dbReference>
<dbReference type="PANTHER" id="PTHR43065">
    <property type="entry name" value="SENSOR HISTIDINE KINASE"/>
    <property type="match status" value="1"/>
</dbReference>
<comment type="caution">
    <text evidence="13">The sequence shown here is derived from an EMBL/GenBank/DDBJ whole genome shotgun (WGS) entry which is preliminary data.</text>
</comment>
<keyword evidence="14" id="KW-1185">Reference proteome</keyword>
<comment type="catalytic activity">
    <reaction evidence="1">
        <text>ATP + protein L-histidine = ADP + protein N-phospho-L-histidine.</text>
        <dbReference type="EC" id="2.7.13.3"/>
    </reaction>
</comment>
<dbReference type="EC" id="2.7.13.3" evidence="2"/>
<evidence type="ECO:0000259" key="11">
    <source>
        <dbReference type="PROSITE" id="PS50109"/>
    </source>
</evidence>
<evidence type="ECO:0000256" key="10">
    <source>
        <dbReference type="SAM" id="Phobius"/>
    </source>
</evidence>
<dbReference type="SUPFAM" id="SSF55874">
    <property type="entry name" value="ATPase domain of HSP90 chaperone/DNA topoisomerase II/histidine kinase"/>
    <property type="match status" value="1"/>
</dbReference>
<keyword evidence="4" id="KW-0808">Transferase</keyword>
<feature type="domain" description="Histidine kinase" evidence="11">
    <location>
        <begin position="499"/>
        <end position="712"/>
    </location>
</feature>
<feature type="compositionally biased region" description="Low complexity" evidence="9">
    <location>
        <begin position="716"/>
        <end position="726"/>
    </location>
</feature>
<dbReference type="PRINTS" id="PR00344">
    <property type="entry name" value="BCTRLSENSOR"/>
</dbReference>
<dbReference type="Gene3D" id="2.10.70.100">
    <property type="match status" value="1"/>
</dbReference>
<keyword evidence="10" id="KW-0812">Transmembrane</keyword>
<keyword evidence="6" id="KW-0418">Kinase</keyword>
<dbReference type="AlphaFoldDB" id="A0A4Y8ZMS8"/>
<dbReference type="OrthoDB" id="7320128at2"/>
<feature type="domain" description="PAC" evidence="12">
    <location>
        <begin position="431"/>
        <end position="483"/>
    </location>
</feature>
<evidence type="ECO:0000313" key="13">
    <source>
        <dbReference type="EMBL" id="TFI56465.1"/>
    </source>
</evidence>
<feature type="region of interest" description="Disordered" evidence="9">
    <location>
        <begin position="700"/>
        <end position="726"/>
    </location>
</feature>
<evidence type="ECO:0000256" key="4">
    <source>
        <dbReference type="ARBA" id="ARBA00022679"/>
    </source>
</evidence>
<dbReference type="Gene3D" id="3.30.450.20">
    <property type="entry name" value="PAS domain"/>
    <property type="match status" value="3"/>
</dbReference>
<dbReference type="EMBL" id="SPDV01000075">
    <property type="protein sequence ID" value="TFI56465.1"/>
    <property type="molecule type" value="Genomic_DNA"/>
</dbReference>
<keyword evidence="5" id="KW-0547">Nucleotide-binding</keyword>
<dbReference type="SMART" id="SM00086">
    <property type="entry name" value="PAC"/>
    <property type="match status" value="1"/>
</dbReference>
<feature type="transmembrane region" description="Helical" evidence="10">
    <location>
        <begin position="320"/>
        <end position="343"/>
    </location>
</feature>
<dbReference type="InterPro" id="IPR004358">
    <property type="entry name" value="Sig_transdc_His_kin-like_C"/>
</dbReference>
<dbReference type="InterPro" id="IPR001610">
    <property type="entry name" value="PAC"/>
</dbReference>
<dbReference type="GO" id="GO:0005524">
    <property type="term" value="F:ATP binding"/>
    <property type="evidence" value="ECO:0007669"/>
    <property type="project" value="UniProtKB-KW"/>
</dbReference>
<dbReference type="Proteomes" id="UP000298213">
    <property type="component" value="Unassembled WGS sequence"/>
</dbReference>
<evidence type="ECO:0000256" key="6">
    <source>
        <dbReference type="ARBA" id="ARBA00022777"/>
    </source>
</evidence>
<dbReference type="Gene3D" id="1.10.287.130">
    <property type="match status" value="1"/>
</dbReference>
<dbReference type="PROSITE" id="PS50113">
    <property type="entry name" value="PAC"/>
    <property type="match status" value="1"/>
</dbReference>
<evidence type="ECO:0000256" key="2">
    <source>
        <dbReference type="ARBA" id="ARBA00012438"/>
    </source>
</evidence>
<dbReference type="CDD" id="cd00130">
    <property type="entry name" value="PAS"/>
    <property type="match status" value="1"/>
</dbReference>
<evidence type="ECO:0000256" key="1">
    <source>
        <dbReference type="ARBA" id="ARBA00000085"/>
    </source>
</evidence>
<evidence type="ECO:0000256" key="8">
    <source>
        <dbReference type="ARBA" id="ARBA00023012"/>
    </source>
</evidence>
<dbReference type="InterPro" id="IPR013655">
    <property type="entry name" value="PAS_fold_3"/>
</dbReference>
<evidence type="ECO:0000256" key="3">
    <source>
        <dbReference type="ARBA" id="ARBA00022553"/>
    </source>
</evidence>
<keyword evidence="7" id="KW-0067">ATP-binding</keyword>
<proteinExistence type="predicted"/>
<keyword evidence="8" id="KW-0902">Two-component regulatory system</keyword>
<dbReference type="CDD" id="cd12915">
    <property type="entry name" value="PDC2_DGC_like"/>
    <property type="match status" value="1"/>
</dbReference>
<evidence type="ECO:0000256" key="7">
    <source>
        <dbReference type="ARBA" id="ARBA00022840"/>
    </source>
</evidence>
<dbReference type="SMART" id="SM00387">
    <property type="entry name" value="HATPase_c"/>
    <property type="match status" value="1"/>
</dbReference>
<dbReference type="SUPFAM" id="SSF55785">
    <property type="entry name" value="PYP-like sensor domain (PAS domain)"/>
    <property type="match status" value="1"/>
</dbReference>
<reference evidence="13 14" key="1">
    <citation type="submission" date="2019-03" db="EMBL/GenBank/DDBJ databases">
        <title>Genome sequence of Sphingomonas sp. 17J27-24.</title>
        <authorList>
            <person name="Kim M."/>
            <person name="Maeng S."/>
            <person name="Sathiyaraj S."/>
        </authorList>
    </citation>
    <scope>NUCLEOTIDE SEQUENCE [LARGE SCALE GENOMIC DNA]</scope>
    <source>
        <strain evidence="13 14">17J27-24</strain>
    </source>
</reference>
<organism evidence="13 14">
    <name type="scientific">Sphingomonas parva</name>
    <dbReference type="NCBI Taxonomy" id="2555898"/>
    <lineage>
        <taxon>Bacteria</taxon>
        <taxon>Pseudomonadati</taxon>
        <taxon>Pseudomonadota</taxon>
        <taxon>Alphaproteobacteria</taxon>
        <taxon>Sphingomonadales</taxon>
        <taxon>Sphingomonadaceae</taxon>
        <taxon>Sphingomonas</taxon>
    </lineage>
</organism>
<dbReference type="InterPro" id="IPR003594">
    <property type="entry name" value="HATPase_dom"/>
</dbReference>
<dbReference type="GO" id="GO:0000155">
    <property type="term" value="F:phosphorelay sensor kinase activity"/>
    <property type="evidence" value="ECO:0007669"/>
    <property type="project" value="InterPro"/>
</dbReference>
<evidence type="ECO:0000256" key="9">
    <source>
        <dbReference type="SAM" id="MobiDB-lite"/>
    </source>
</evidence>